<comment type="caution">
    <text evidence="1">The sequence shown here is derived from an EMBL/GenBank/DDBJ whole genome shotgun (WGS) entry which is preliminary data.</text>
</comment>
<evidence type="ECO:0000313" key="1">
    <source>
        <dbReference type="EMBL" id="KAG5613958.1"/>
    </source>
</evidence>
<reference evidence="1 2" key="1">
    <citation type="submission" date="2020-09" db="EMBL/GenBank/DDBJ databases">
        <title>De no assembly of potato wild relative species, Solanum commersonii.</title>
        <authorList>
            <person name="Cho K."/>
        </authorList>
    </citation>
    <scope>NUCLEOTIDE SEQUENCE [LARGE SCALE GENOMIC DNA]</scope>
    <source>
        <strain evidence="1">LZ3.2</strain>
        <tissue evidence="1">Leaf</tissue>
    </source>
</reference>
<dbReference type="Proteomes" id="UP000824120">
    <property type="component" value="Chromosome 3"/>
</dbReference>
<dbReference type="AlphaFoldDB" id="A0A9J5ZP62"/>
<gene>
    <name evidence="1" type="ORF">H5410_013782</name>
</gene>
<keyword evidence="2" id="KW-1185">Reference proteome</keyword>
<protein>
    <submittedName>
        <fullName evidence="1">Uncharacterized protein</fullName>
    </submittedName>
</protein>
<name>A0A9J5ZP62_SOLCO</name>
<organism evidence="1 2">
    <name type="scientific">Solanum commersonii</name>
    <name type="common">Commerson's wild potato</name>
    <name type="synonym">Commerson's nightshade</name>
    <dbReference type="NCBI Taxonomy" id="4109"/>
    <lineage>
        <taxon>Eukaryota</taxon>
        <taxon>Viridiplantae</taxon>
        <taxon>Streptophyta</taxon>
        <taxon>Embryophyta</taxon>
        <taxon>Tracheophyta</taxon>
        <taxon>Spermatophyta</taxon>
        <taxon>Magnoliopsida</taxon>
        <taxon>eudicotyledons</taxon>
        <taxon>Gunneridae</taxon>
        <taxon>Pentapetalae</taxon>
        <taxon>asterids</taxon>
        <taxon>lamiids</taxon>
        <taxon>Solanales</taxon>
        <taxon>Solanaceae</taxon>
        <taxon>Solanoideae</taxon>
        <taxon>Solaneae</taxon>
        <taxon>Solanum</taxon>
    </lineage>
</organism>
<accession>A0A9J5ZP62</accession>
<evidence type="ECO:0000313" key="2">
    <source>
        <dbReference type="Proteomes" id="UP000824120"/>
    </source>
</evidence>
<proteinExistence type="predicted"/>
<sequence length="125" mass="14598">MYGKNLFIHQRPAQIGKDADLQKATIDDTEKKEKRKATYLKEMISNKCKQFVWCFEAYMISNKEYAYRGIRACRSVRLSIIECQLSDTCNKIPEEQMVKQFGKRNLQKIRPLCWKLGAAEASVLK</sequence>
<dbReference type="EMBL" id="JACXVP010000003">
    <property type="protein sequence ID" value="KAG5613958.1"/>
    <property type="molecule type" value="Genomic_DNA"/>
</dbReference>